<evidence type="ECO:0000259" key="8">
    <source>
        <dbReference type="PROSITE" id="PS51840"/>
    </source>
</evidence>
<feature type="compositionally biased region" description="Basic and acidic residues" evidence="6">
    <location>
        <begin position="631"/>
        <end position="641"/>
    </location>
</feature>
<dbReference type="PROSITE" id="PS51848">
    <property type="entry name" value="BMERB"/>
    <property type="match status" value="1"/>
</dbReference>
<feature type="domain" description="C2 NT-type" evidence="8">
    <location>
        <begin position="55"/>
        <end position="205"/>
    </location>
</feature>
<dbReference type="SMART" id="SM01203">
    <property type="entry name" value="DUF3585"/>
    <property type="match status" value="1"/>
</dbReference>
<dbReference type="OrthoDB" id="5972258at2759"/>
<keyword evidence="11" id="KW-1185">Reference proteome</keyword>
<evidence type="ECO:0000256" key="3">
    <source>
        <dbReference type="ARBA" id="ARBA00022753"/>
    </source>
</evidence>
<comment type="caution">
    <text evidence="10">The sequence shown here is derived from an EMBL/GenBank/DDBJ whole genome shotgun (WGS) entry which is preliminary data.</text>
</comment>
<feature type="compositionally biased region" description="Low complexity" evidence="6">
    <location>
        <begin position="773"/>
        <end position="785"/>
    </location>
</feature>
<dbReference type="CDD" id="cd21198">
    <property type="entry name" value="CH_EHBP"/>
    <property type="match status" value="1"/>
</dbReference>
<evidence type="ECO:0000259" key="7">
    <source>
        <dbReference type="PROSITE" id="PS50021"/>
    </source>
</evidence>
<gene>
    <name evidence="10" type="ORF">GE061_006963</name>
</gene>
<evidence type="ECO:0000256" key="2">
    <source>
        <dbReference type="ARBA" id="ARBA00022553"/>
    </source>
</evidence>
<evidence type="ECO:0000256" key="1">
    <source>
        <dbReference type="ARBA" id="ARBA00004177"/>
    </source>
</evidence>
<protein>
    <recommendedName>
        <fullName evidence="12">EH domain-binding protein 1</fullName>
    </recommendedName>
</protein>
<evidence type="ECO:0000256" key="4">
    <source>
        <dbReference type="ARBA" id="ARBA00023054"/>
    </source>
</evidence>
<evidence type="ECO:0000256" key="6">
    <source>
        <dbReference type="SAM" id="MobiDB-lite"/>
    </source>
</evidence>
<evidence type="ECO:0000256" key="5">
    <source>
        <dbReference type="SAM" id="Coils"/>
    </source>
</evidence>
<feature type="region of interest" description="Disordered" evidence="6">
    <location>
        <begin position="705"/>
        <end position="728"/>
    </location>
</feature>
<feature type="coiled-coil region" evidence="5">
    <location>
        <begin position="830"/>
        <end position="864"/>
    </location>
</feature>
<dbReference type="InterPro" id="IPR022735">
    <property type="entry name" value="bMERB_dom"/>
</dbReference>
<feature type="region of interest" description="Disordered" evidence="6">
    <location>
        <begin position="508"/>
        <end position="691"/>
    </location>
</feature>
<dbReference type="PANTHER" id="PTHR23167:SF46">
    <property type="entry name" value="EPS15 HOMOLOGY DOMAIN CONTAINING PROTEIN-BINDING PROTEIN 1, ISOFORM F"/>
    <property type="match status" value="1"/>
</dbReference>
<sequence>MITITSSPSSTSEFPLDASTSNHGGLDRCPPQLLKAENLVHVHNSNCGTQSQGGKLRVNKRAAKFQFTVSYHAIGVETTSKWKPTNLCVVWTRRGRRVVSEAQPWEPTMKEPMVGSCTWAIPENRAVDITLFRDPRTHELEDKEWTFIIEDVSNGGKRRQIASANVNMKKYASVDSSQSELKLTMKPVTKKIISASLECTLSCVFLREGKATDEDMQSMASLMSTNNNSDIAKLEDFDEEEDVTEMSQPQSLSEMLDLTHQLEMMTNSLSGSEFASTPISMTSLKEEPTPIAEHEKPFPPILEKTAETADTSQNTLCDKLPVIRDNTSEEKEQKGVKLDLEPPNFKELKTSHVAKGTESTPGQDLLEWCKENTKGYQGVKVTNLTTSWRNGLAFCALIHHFRPDLIEFDGLTPHDVRGNCKKAFDAGEALGISRVIDPKDMDVLAVPDKLAVMTYLYQLRAHFTGHELEVQQIGKTTDESSYMIGRFNSDSDIDVQLFGQEIINLRNKTSRSGSNRSDSDSATESATESLPGANTKKLNRGSSGLRLRIEAMANGGSLDGQEKEKSPTSVTDKILSSSKTILGKVLSPTKEKFRDKSKSPVTVPSTPTPRPVLMTRRQLTDPFGSDEEEDGSHGENKKPDSWGKFSLDSGSIKSNSRSNSREGSETRVLPNNLPLSNSEHVSRQQQRIQTRHDELKERARQLLEQARRDASKSQPVSPVQGEEERQAQLRERARRLIAEARMGVVNPPLSPGAGSEKTLCGDELSFNSQTDNRPSPTRSLSPTSPVKCAPETNGNPTQPLSRGASPIKTPLESFTNLMERISPDQANLQVNYIQNELEALEREQKQIDKQAAELEKELRDVMEQNSNPEHEEILMYKWFTLVNKKNALIRRQMQLNILEKEDDLERRYVLLNSELRNILQMEEWQKTEDQKLRENLLLAELVNIVNKRDELVHHLDSQERAIEDDDRIEQDLSRAGLTQRNNNCVVQ</sequence>
<evidence type="ECO:0000259" key="9">
    <source>
        <dbReference type="PROSITE" id="PS51848"/>
    </source>
</evidence>
<dbReference type="AlphaFoldDB" id="A0A8S9WPU7"/>
<dbReference type="Gene3D" id="1.10.418.10">
    <property type="entry name" value="Calponin-like domain"/>
    <property type="match status" value="1"/>
</dbReference>
<reference evidence="10" key="1">
    <citation type="journal article" date="2021" name="Mol. Ecol. Resour.">
        <title>Apolygus lucorum genome provides insights into omnivorousness and mesophyll feeding.</title>
        <authorList>
            <person name="Liu Y."/>
            <person name="Liu H."/>
            <person name="Wang H."/>
            <person name="Huang T."/>
            <person name="Liu B."/>
            <person name="Yang B."/>
            <person name="Yin L."/>
            <person name="Li B."/>
            <person name="Zhang Y."/>
            <person name="Zhang S."/>
            <person name="Jiang F."/>
            <person name="Zhang X."/>
            <person name="Ren Y."/>
            <person name="Wang B."/>
            <person name="Wang S."/>
            <person name="Lu Y."/>
            <person name="Wu K."/>
            <person name="Fan W."/>
            <person name="Wang G."/>
        </authorList>
    </citation>
    <scope>NUCLEOTIDE SEQUENCE</scope>
    <source>
        <strain evidence="10">12Hb</strain>
    </source>
</reference>
<dbReference type="FunFam" id="1.10.418.10:FF:000023">
    <property type="entry name" value="EH domain-binding protein 1 isoform X1"/>
    <property type="match status" value="1"/>
</dbReference>
<feature type="domain" description="BMERB" evidence="9">
    <location>
        <begin position="814"/>
        <end position="971"/>
    </location>
</feature>
<feature type="region of interest" description="Disordered" evidence="6">
    <location>
        <begin position="743"/>
        <end position="808"/>
    </location>
</feature>
<dbReference type="PROSITE" id="PS51840">
    <property type="entry name" value="C2_NT"/>
    <property type="match status" value="1"/>
</dbReference>
<dbReference type="PROSITE" id="PS50021">
    <property type="entry name" value="CH"/>
    <property type="match status" value="1"/>
</dbReference>
<dbReference type="SUPFAM" id="SSF47576">
    <property type="entry name" value="Calponin-homology domain, CH-domain"/>
    <property type="match status" value="1"/>
</dbReference>
<evidence type="ECO:0000313" key="10">
    <source>
        <dbReference type="EMBL" id="KAF6198940.1"/>
    </source>
</evidence>
<dbReference type="Pfam" id="PF10358">
    <property type="entry name" value="NT-C2"/>
    <property type="match status" value="1"/>
</dbReference>
<dbReference type="InterPro" id="IPR019448">
    <property type="entry name" value="NT-C2"/>
</dbReference>
<dbReference type="EMBL" id="WIXP02000015">
    <property type="protein sequence ID" value="KAF6198940.1"/>
    <property type="molecule type" value="Genomic_DNA"/>
</dbReference>
<dbReference type="SMART" id="SM00033">
    <property type="entry name" value="CH"/>
    <property type="match status" value="1"/>
</dbReference>
<dbReference type="Pfam" id="PF12130">
    <property type="entry name" value="bMERB_dom"/>
    <property type="match status" value="1"/>
</dbReference>
<feature type="compositionally biased region" description="Polar residues" evidence="6">
    <location>
        <begin position="673"/>
        <end position="688"/>
    </location>
</feature>
<feature type="compositionally biased region" description="Basic and acidic residues" evidence="6">
    <location>
        <begin position="589"/>
        <end position="598"/>
    </location>
</feature>
<dbReference type="InterPro" id="IPR050540">
    <property type="entry name" value="F-actin_Monoox_Mical"/>
</dbReference>
<dbReference type="PANTHER" id="PTHR23167">
    <property type="entry name" value="CALPONIN HOMOLOGY DOMAIN-CONTAINING PROTEIN DDB_G0272472-RELATED"/>
    <property type="match status" value="1"/>
</dbReference>
<feature type="compositionally biased region" description="Polar residues" evidence="6">
    <location>
        <begin position="567"/>
        <end position="580"/>
    </location>
</feature>
<keyword evidence="3" id="KW-0967">Endosome</keyword>
<keyword evidence="4 5" id="KW-0175">Coiled coil</keyword>
<feature type="domain" description="Calponin-homology (CH)" evidence="7">
    <location>
        <begin position="359"/>
        <end position="464"/>
    </location>
</feature>
<accession>A0A8S9WPU7</accession>
<organism evidence="10 11">
    <name type="scientific">Apolygus lucorum</name>
    <name type="common">Small green plant bug</name>
    <name type="synonym">Lygocoris lucorum</name>
    <dbReference type="NCBI Taxonomy" id="248454"/>
    <lineage>
        <taxon>Eukaryota</taxon>
        <taxon>Metazoa</taxon>
        <taxon>Ecdysozoa</taxon>
        <taxon>Arthropoda</taxon>
        <taxon>Hexapoda</taxon>
        <taxon>Insecta</taxon>
        <taxon>Pterygota</taxon>
        <taxon>Neoptera</taxon>
        <taxon>Paraneoptera</taxon>
        <taxon>Hemiptera</taxon>
        <taxon>Heteroptera</taxon>
        <taxon>Panheteroptera</taxon>
        <taxon>Cimicomorpha</taxon>
        <taxon>Miridae</taxon>
        <taxon>Mirini</taxon>
        <taxon>Apolygus</taxon>
    </lineage>
</organism>
<keyword evidence="2" id="KW-0597">Phosphoprotein</keyword>
<dbReference type="Proteomes" id="UP000466442">
    <property type="component" value="Unassembled WGS sequence"/>
</dbReference>
<dbReference type="GO" id="GO:0005768">
    <property type="term" value="C:endosome"/>
    <property type="evidence" value="ECO:0007669"/>
    <property type="project" value="UniProtKB-SubCell"/>
</dbReference>
<dbReference type="InterPro" id="IPR036872">
    <property type="entry name" value="CH_dom_sf"/>
</dbReference>
<feature type="region of interest" description="Disordered" evidence="6">
    <location>
        <begin position="1"/>
        <end position="27"/>
    </location>
</feature>
<evidence type="ECO:0000313" key="11">
    <source>
        <dbReference type="Proteomes" id="UP000466442"/>
    </source>
</evidence>
<feature type="compositionally biased region" description="Low complexity" evidence="6">
    <location>
        <begin position="1"/>
        <end position="12"/>
    </location>
</feature>
<dbReference type="Pfam" id="PF00307">
    <property type="entry name" value="CH"/>
    <property type="match status" value="1"/>
</dbReference>
<comment type="subcellular location">
    <subcellularLocation>
        <location evidence="1">Endosome</location>
    </subcellularLocation>
</comment>
<name>A0A8S9WPU7_APOLU</name>
<evidence type="ECO:0008006" key="12">
    <source>
        <dbReference type="Google" id="ProtNLM"/>
    </source>
</evidence>
<dbReference type="InterPro" id="IPR001715">
    <property type="entry name" value="CH_dom"/>
</dbReference>
<proteinExistence type="predicted"/>